<dbReference type="AlphaFoldDB" id="A0A9P2LGB5"/>
<proteinExistence type="predicted"/>
<comment type="caution">
    <text evidence="1">The sequence shown here is derived from an EMBL/GenBank/DDBJ whole genome shotgun (WGS) entry which is preliminary data.</text>
</comment>
<name>A0A9P2LGB5_ACIBA</name>
<organism evidence="1">
    <name type="scientific">Acinetobacter baumannii</name>
    <dbReference type="NCBI Taxonomy" id="470"/>
    <lineage>
        <taxon>Bacteria</taxon>
        <taxon>Pseudomonadati</taxon>
        <taxon>Pseudomonadota</taxon>
        <taxon>Gammaproteobacteria</taxon>
        <taxon>Moraxellales</taxon>
        <taxon>Moraxellaceae</taxon>
        <taxon>Acinetobacter</taxon>
        <taxon>Acinetobacter calcoaceticus/baumannii complex</taxon>
    </lineage>
</organism>
<dbReference type="RefSeq" id="WP_000741181.1">
    <property type="nucleotide sequence ID" value="NZ_CACSGU010000031.1"/>
</dbReference>
<accession>A0A9P2LGB5</accession>
<reference evidence="1" key="1">
    <citation type="submission" date="2020-12" db="EMBL/GenBank/DDBJ databases">
        <authorList>
            <consortium name="Clinical and Environmental Microbiology Branch: Whole genome sequencing antimicrobial resistance pathogens in the healthcare setting"/>
        </authorList>
    </citation>
    <scope>NUCLEOTIDE SEQUENCE</scope>
    <source>
        <strain evidence="1">2018HL-00813</strain>
    </source>
</reference>
<gene>
    <name evidence="1" type="ORF">JHZ39_003668</name>
</gene>
<evidence type="ECO:0000313" key="1">
    <source>
        <dbReference type="EMBL" id="EGY2379231.1"/>
    </source>
</evidence>
<sequence>MAAQIILPHEVMPVNNIVLYMYGPPSMWKSSIGQSAVNALHINADNGMHRVSPKLRRNAVLNAERWNDVYCLTEQDLTPYKTIVIDTVGTLLEMIRAEFAENPNNTHSFGGLKQHIYGIVNNRFSEFVSRLIRWGKDVVFIAHAAEDKNEEKVIIRPEIGGKSRQELYRLSDAMAYLCFEKQRNGALKRVLRFSANDEHHAKDCANLRTIDVPNLNQNPTFLGDLIEHIKKELNTMTPEQVAYQENLQTWIHWQKSCNEAQYASEFNDLMLDLKKYVDDEHPWRQEMWHCLKAAATAKELTHDKTLNTWREVQAAV</sequence>
<protein>
    <submittedName>
        <fullName evidence="1">AAA family ATPase</fullName>
    </submittedName>
</protein>
<dbReference type="EMBL" id="AAYLMQ010000073">
    <property type="protein sequence ID" value="EGY2379231.1"/>
    <property type="molecule type" value="Genomic_DNA"/>
</dbReference>
<dbReference type="Pfam" id="PF13479">
    <property type="entry name" value="AAA_24"/>
    <property type="match status" value="1"/>
</dbReference>